<dbReference type="Pfam" id="PF20257">
    <property type="entry name" value="SAM_HAT_C"/>
    <property type="match status" value="1"/>
</dbReference>
<dbReference type="InterPro" id="IPR046470">
    <property type="entry name" value="SAM_HAT_C"/>
</dbReference>
<feature type="domain" description="S-adenosyl-l-methionine hydroxide adenosyltransferase N-terminal" evidence="3">
    <location>
        <begin position="19"/>
        <end position="160"/>
    </location>
</feature>
<evidence type="ECO:0000256" key="2">
    <source>
        <dbReference type="ARBA" id="ARBA00024035"/>
    </source>
</evidence>
<dbReference type="PANTHER" id="PTHR35092">
    <property type="entry name" value="CHLORINASE MJ1651"/>
    <property type="match status" value="1"/>
</dbReference>
<evidence type="ECO:0000313" key="5">
    <source>
        <dbReference type="EMBL" id="NNJ25695.1"/>
    </source>
</evidence>
<evidence type="ECO:0000256" key="1">
    <source>
        <dbReference type="ARBA" id="ARBA00022691"/>
    </source>
</evidence>
<accession>A0ABX1VCN7</accession>
<name>A0ABX1VCN7_9PLAN</name>
<protein>
    <recommendedName>
        <fullName evidence="7">SAM-dependent chlorinase/fluorinase</fullName>
    </recommendedName>
</protein>
<dbReference type="EMBL" id="WTPX01000046">
    <property type="protein sequence ID" value="NNJ25695.1"/>
    <property type="molecule type" value="Genomic_DNA"/>
</dbReference>
<dbReference type="SUPFAM" id="SSF102522">
    <property type="entry name" value="Bacterial fluorinating enzyme, N-terminal domain"/>
    <property type="match status" value="1"/>
</dbReference>
<organism evidence="5 6">
    <name type="scientific">Alienimonas chondri</name>
    <dbReference type="NCBI Taxonomy" id="2681879"/>
    <lineage>
        <taxon>Bacteria</taxon>
        <taxon>Pseudomonadati</taxon>
        <taxon>Planctomycetota</taxon>
        <taxon>Planctomycetia</taxon>
        <taxon>Planctomycetales</taxon>
        <taxon>Planctomycetaceae</taxon>
        <taxon>Alienimonas</taxon>
    </lineage>
</organism>
<feature type="domain" description="S-adenosyl-l-methionine hydroxide adenosyltransferase C-terminal" evidence="4">
    <location>
        <begin position="184"/>
        <end position="256"/>
    </location>
</feature>
<dbReference type="InterPro" id="IPR002747">
    <property type="entry name" value="SAM_OH_AdoTrfase"/>
</dbReference>
<evidence type="ECO:0000259" key="4">
    <source>
        <dbReference type="Pfam" id="PF20257"/>
    </source>
</evidence>
<dbReference type="SUPFAM" id="SSF101852">
    <property type="entry name" value="Bacterial fluorinating enzyme, C-terminal domain"/>
    <property type="match status" value="1"/>
</dbReference>
<evidence type="ECO:0000313" key="6">
    <source>
        <dbReference type="Proteomes" id="UP000609651"/>
    </source>
</evidence>
<reference evidence="5 6" key="1">
    <citation type="journal article" date="2020" name="Syst. Appl. Microbiol.">
        <title>Alienimonas chondri sp. nov., a novel planctomycete isolated from the biofilm of the red alga Chondrus crispus.</title>
        <authorList>
            <person name="Vitorino I."/>
            <person name="Albuquerque L."/>
            <person name="Wiegand S."/>
            <person name="Kallscheuer N."/>
            <person name="da Costa M.S."/>
            <person name="Lobo-da-Cunha A."/>
            <person name="Jogler C."/>
            <person name="Lage O.M."/>
        </authorList>
    </citation>
    <scope>NUCLEOTIDE SEQUENCE [LARGE SCALE GENOMIC DNA]</scope>
    <source>
        <strain evidence="5 6">LzC2</strain>
    </source>
</reference>
<dbReference type="Pfam" id="PF01887">
    <property type="entry name" value="SAM_HAT_N"/>
    <property type="match status" value="1"/>
</dbReference>
<keyword evidence="1" id="KW-0949">S-adenosyl-L-methionine</keyword>
<evidence type="ECO:0000259" key="3">
    <source>
        <dbReference type="Pfam" id="PF01887"/>
    </source>
</evidence>
<gene>
    <name evidence="5" type="ORF">LzC2_17680</name>
</gene>
<dbReference type="Proteomes" id="UP000609651">
    <property type="component" value="Unassembled WGS sequence"/>
</dbReference>
<comment type="similarity">
    <text evidence="2">Belongs to the SAM hydrolase / SAM-dependent halogenase family.</text>
</comment>
<keyword evidence="6" id="KW-1185">Reference proteome</keyword>
<dbReference type="Gene3D" id="2.40.30.90">
    <property type="entry name" value="Bacterial fluorinating enzyme like"/>
    <property type="match status" value="1"/>
</dbReference>
<dbReference type="InterPro" id="IPR046469">
    <property type="entry name" value="SAM_HAT_N"/>
</dbReference>
<dbReference type="PIRSF" id="PIRSF006779">
    <property type="entry name" value="UCP006779"/>
    <property type="match status" value="1"/>
</dbReference>
<evidence type="ECO:0008006" key="7">
    <source>
        <dbReference type="Google" id="ProtNLM"/>
    </source>
</evidence>
<dbReference type="RefSeq" id="WP_171185964.1">
    <property type="nucleotide sequence ID" value="NZ_WTPX01000046.1"/>
</dbReference>
<dbReference type="PANTHER" id="PTHR35092:SF1">
    <property type="entry name" value="CHLORINASE MJ1651"/>
    <property type="match status" value="1"/>
</dbReference>
<sequence>MLPRATPVPLDDDPPNGAVVFVTDFGTTDTYAAQMVGALMRVDPRARVAAEHHAVPPQDVPAGSEALAELVAAFPAGVTFVAVVDPGVGSDRPILAARAGGMFFVAPDNGLLAPFFSADPSAEIVQLSQGESRSRTFHGRDLMAPAAGRLTRGEPLRALGEPVAEWAPLERPGPESQADGTIVGRVVRSDRFGNLLTNVSRRACPAPASVRIADRAVPVGATYADVPVGGLVALIGSNDRWEIAVRNGSAAALLYTDGGGAGVDAPVTFTS</sequence>
<dbReference type="InterPro" id="IPR023227">
    <property type="entry name" value="SAM_OH_AdoTrfase_C_sf"/>
</dbReference>
<dbReference type="InterPro" id="IPR023228">
    <property type="entry name" value="SAM_OH_AdoTrfase_N_sf"/>
</dbReference>
<dbReference type="Gene3D" id="3.40.50.10790">
    <property type="entry name" value="S-adenosyl-l-methionine hydroxide adenosyltransferase, N-terminal"/>
    <property type="match status" value="1"/>
</dbReference>
<comment type="caution">
    <text evidence="5">The sequence shown here is derived from an EMBL/GenBank/DDBJ whole genome shotgun (WGS) entry which is preliminary data.</text>
</comment>
<proteinExistence type="inferred from homology"/>